<comment type="similarity">
    <text evidence="1">Belongs to the ComF/GntX family.</text>
</comment>
<dbReference type="Gene3D" id="3.40.50.2020">
    <property type="match status" value="1"/>
</dbReference>
<keyword evidence="5" id="KW-1185">Reference proteome</keyword>
<evidence type="ECO:0000313" key="4">
    <source>
        <dbReference type="EMBL" id="AWV05988.1"/>
    </source>
</evidence>
<dbReference type="InterPro" id="IPR051910">
    <property type="entry name" value="ComF/GntX_DNA_util-trans"/>
</dbReference>
<evidence type="ECO:0000256" key="1">
    <source>
        <dbReference type="ARBA" id="ARBA00008007"/>
    </source>
</evidence>
<evidence type="ECO:0000259" key="3">
    <source>
        <dbReference type="Pfam" id="PF18912"/>
    </source>
</evidence>
<dbReference type="SUPFAM" id="SSF53271">
    <property type="entry name" value="PRTase-like"/>
    <property type="match status" value="1"/>
</dbReference>
<dbReference type="OrthoDB" id="9793412at2"/>
<dbReference type="Pfam" id="PF18912">
    <property type="entry name" value="DZR_2"/>
    <property type="match status" value="1"/>
</dbReference>
<evidence type="ECO:0000313" key="5">
    <source>
        <dbReference type="Proteomes" id="UP000249447"/>
    </source>
</evidence>
<dbReference type="InterPro" id="IPR000836">
    <property type="entry name" value="PRTase_dom"/>
</dbReference>
<gene>
    <name evidence="4" type="ORF">C9I47_0262</name>
</gene>
<reference evidence="4 5" key="1">
    <citation type="submission" date="2018-05" db="EMBL/GenBank/DDBJ databases">
        <title>The complete genome of Lysobacter maris HZ9B, a marine bacterium antagonistic against terrestrial plant pathogens.</title>
        <authorList>
            <person name="Zhang X.-Q."/>
        </authorList>
    </citation>
    <scope>NUCLEOTIDE SEQUENCE [LARGE SCALE GENOMIC DNA]</scope>
    <source>
        <strain evidence="4 5">HZ9B</strain>
    </source>
</reference>
<feature type="domain" description="Phosphoribosyltransferase" evidence="2">
    <location>
        <begin position="186"/>
        <end position="276"/>
    </location>
</feature>
<dbReference type="KEGG" id="lmb:C9I47_0262"/>
<sequence length="280" mass="29712">MSEAVNQSGASGVYNCRWRDLARLAAGWRGLLARSLLARPLWAGPLLAHAWPASCLVCGSDGGPSAQASGGLAGLCPACAPALPWNRHACRHCALPLPASAAGTVCGRCLRRPPPLDACHAAFVYRFPLDRLLPRAKFHDDLAAGRGLGEWMAAAFAPVLACGRPDALVPVPLHRERLRRRGYDQALELARPLAAGLGLPLDDGLLRRVRATGPQSRLDAAGRRRNLRAAFAVDAARACPRHVVLVDDVMTTGATLHAAARALRRAGVARVDAWVCARVP</sequence>
<dbReference type="AlphaFoldDB" id="A0A2U9T667"/>
<evidence type="ECO:0000259" key="2">
    <source>
        <dbReference type="Pfam" id="PF00156"/>
    </source>
</evidence>
<organism evidence="4 5">
    <name type="scientific">Marilutibacter maris</name>
    <dbReference type="NCBI Taxonomy" id="1605891"/>
    <lineage>
        <taxon>Bacteria</taxon>
        <taxon>Pseudomonadati</taxon>
        <taxon>Pseudomonadota</taxon>
        <taxon>Gammaproteobacteria</taxon>
        <taxon>Lysobacterales</taxon>
        <taxon>Lysobacteraceae</taxon>
        <taxon>Marilutibacter</taxon>
    </lineage>
</organism>
<name>A0A2U9T667_9GAMM</name>
<dbReference type="PANTHER" id="PTHR47505:SF1">
    <property type="entry name" value="DNA UTILIZATION PROTEIN YHGH"/>
    <property type="match status" value="1"/>
</dbReference>
<dbReference type="InterPro" id="IPR029057">
    <property type="entry name" value="PRTase-like"/>
</dbReference>
<dbReference type="CDD" id="cd06223">
    <property type="entry name" value="PRTases_typeI"/>
    <property type="match status" value="1"/>
</dbReference>
<accession>A0A2U9T667</accession>
<protein>
    <submittedName>
        <fullName evidence="4">Competence protein ComF</fullName>
    </submittedName>
</protein>
<dbReference type="Pfam" id="PF00156">
    <property type="entry name" value="Pribosyltran"/>
    <property type="match status" value="1"/>
</dbReference>
<dbReference type="InterPro" id="IPR044005">
    <property type="entry name" value="DZR_2"/>
</dbReference>
<dbReference type="Proteomes" id="UP000249447">
    <property type="component" value="Chromosome"/>
</dbReference>
<dbReference type="EMBL" id="CP029843">
    <property type="protein sequence ID" value="AWV05988.1"/>
    <property type="molecule type" value="Genomic_DNA"/>
</dbReference>
<proteinExistence type="inferred from homology"/>
<dbReference type="PANTHER" id="PTHR47505">
    <property type="entry name" value="DNA UTILIZATION PROTEIN YHGH"/>
    <property type="match status" value="1"/>
</dbReference>
<feature type="domain" description="Double zinc ribbon" evidence="3">
    <location>
        <begin position="48"/>
        <end position="110"/>
    </location>
</feature>